<dbReference type="RefSeq" id="WP_119321751.1">
    <property type="nucleotide sequence ID" value="NZ_AP025739.1"/>
</dbReference>
<keyword evidence="2" id="KW-1185">Reference proteome</keyword>
<dbReference type="KEGG" id="ccot:CCAX7_62620"/>
<dbReference type="Gene3D" id="3.30.530.20">
    <property type="match status" value="1"/>
</dbReference>
<dbReference type="SUPFAM" id="SSF55961">
    <property type="entry name" value="Bet v1-like"/>
    <property type="match status" value="1"/>
</dbReference>
<reference evidence="1 2" key="1">
    <citation type="journal article" date="2019" name="Int. J. Syst. Evol. Microbiol.">
        <title>Capsulimonas corticalis gen. nov., sp. nov., an aerobic capsulated bacterium, of a novel bacterial order, Capsulimonadales ord. nov., of the class Armatimonadia of the phylum Armatimonadetes.</title>
        <authorList>
            <person name="Li J."/>
            <person name="Kudo C."/>
            <person name="Tonouchi A."/>
        </authorList>
    </citation>
    <scope>NUCLEOTIDE SEQUENCE [LARGE SCALE GENOMIC DNA]</scope>
    <source>
        <strain evidence="1 2">AX-7</strain>
    </source>
</reference>
<name>A0A402CWM4_9BACT</name>
<evidence type="ECO:0000313" key="1">
    <source>
        <dbReference type="EMBL" id="BDI34211.1"/>
    </source>
</evidence>
<proteinExistence type="predicted"/>
<evidence type="ECO:0000313" key="2">
    <source>
        <dbReference type="Proteomes" id="UP000287394"/>
    </source>
</evidence>
<dbReference type="EMBL" id="AP025739">
    <property type="protein sequence ID" value="BDI34211.1"/>
    <property type="molecule type" value="Genomic_DNA"/>
</dbReference>
<organism evidence="1 2">
    <name type="scientific">Capsulimonas corticalis</name>
    <dbReference type="NCBI Taxonomy" id="2219043"/>
    <lineage>
        <taxon>Bacteria</taxon>
        <taxon>Bacillati</taxon>
        <taxon>Armatimonadota</taxon>
        <taxon>Armatimonadia</taxon>
        <taxon>Capsulimonadales</taxon>
        <taxon>Capsulimonadaceae</taxon>
        <taxon>Capsulimonas</taxon>
    </lineage>
</organism>
<gene>
    <name evidence="1" type="ORF">CCAX7_62620</name>
</gene>
<sequence>MSSAHASIPWPPERTPEKSPIHQFHDIRIAAPASVVWPWLVGVLLWPRYNPMISDIAPLDASAMQLALGVSFQWRRGGYTLLSTVTDYMPGARLGWKNDGLWLRGFQEWLLIPDGDGCVVRVEETLSGFVPWLFRRSISRALGRIQNEWLESLRQVSEEEAPRSAI</sequence>
<dbReference type="InterPro" id="IPR023393">
    <property type="entry name" value="START-like_dom_sf"/>
</dbReference>
<protein>
    <submittedName>
        <fullName evidence="1">Uncharacterized protein</fullName>
    </submittedName>
</protein>
<dbReference type="OrthoDB" id="838646at2"/>
<accession>A0A402CWM4</accession>
<dbReference type="AlphaFoldDB" id="A0A402CWM4"/>
<dbReference type="Pfam" id="PF10604">
    <property type="entry name" value="Polyketide_cyc2"/>
    <property type="match status" value="1"/>
</dbReference>
<dbReference type="Proteomes" id="UP000287394">
    <property type="component" value="Chromosome"/>
</dbReference>
<dbReference type="InterPro" id="IPR019587">
    <property type="entry name" value="Polyketide_cyclase/dehydratase"/>
</dbReference>